<proteinExistence type="predicted"/>
<organism evidence="1 2">
    <name type="scientific">Actinobacillus seminis</name>
    <dbReference type="NCBI Taxonomy" id="722"/>
    <lineage>
        <taxon>Bacteria</taxon>
        <taxon>Pseudomonadati</taxon>
        <taxon>Pseudomonadota</taxon>
        <taxon>Gammaproteobacteria</taxon>
        <taxon>Pasteurellales</taxon>
        <taxon>Pasteurellaceae</taxon>
        <taxon>Actinobacillus</taxon>
    </lineage>
</organism>
<evidence type="ECO:0000313" key="1">
    <source>
        <dbReference type="EMBL" id="SUU35880.1"/>
    </source>
</evidence>
<gene>
    <name evidence="1" type="ORF">NCTC10851_01025</name>
</gene>
<dbReference type="Proteomes" id="UP000254507">
    <property type="component" value="Unassembled WGS sequence"/>
</dbReference>
<dbReference type="AlphaFoldDB" id="A0A380VDB3"/>
<dbReference type="RefSeq" id="WP_158216607.1">
    <property type="nucleotide sequence ID" value="NZ_NLFK01000003.1"/>
</dbReference>
<reference evidence="1 2" key="1">
    <citation type="submission" date="2018-06" db="EMBL/GenBank/DDBJ databases">
        <authorList>
            <consortium name="Pathogen Informatics"/>
            <person name="Doyle S."/>
        </authorList>
    </citation>
    <scope>NUCLEOTIDE SEQUENCE [LARGE SCALE GENOMIC DNA]</scope>
    <source>
        <strain evidence="1 2">NCTC10851</strain>
    </source>
</reference>
<dbReference type="EMBL" id="UFSB01000001">
    <property type="protein sequence ID" value="SUU35880.1"/>
    <property type="molecule type" value="Genomic_DNA"/>
</dbReference>
<sequence length="49" mass="5695">MINCTHYLNQLGIASPLSVNLVMLKQLQKLYLERNTFQCLSSVYTIPFF</sequence>
<protein>
    <submittedName>
        <fullName evidence="1">Uncharacterized protein</fullName>
    </submittedName>
</protein>
<accession>A0A380VDB3</accession>
<evidence type="ECO:0000313" key="2">
    <source>
        <dbReference type="Proteomes" id="UP000254507"/>
    </source>
</evidence>
<name>A0A380VDB3_9PAST</name>